<evidence type="ECO:0000256" key="5">
    <source>
        <dbReference type="ARBA" id="ARBA00022801"/>
    </source>
</evidence>
<evidence type="ECO:0000256" key="4">
    <source>
        <dbReference type="ARBA" id="ARBA00022723"/>
    </source>
</evidence>
<dbReference type="AlphaFoldDB" id="A0A7J8L5Q9"/>
<dbReference type="GO" id="GO:0016020">
    <property type="term" value="C:membrane"/>
    <property type="evidence" value="ECO:0007669"/>
    <property type="project" value="TreeGrafter"/>
</dbReference>
<keyword evidence="3" id="KW-0645">Protease</keyword>
<feature type="non-terminal residue" evidence="13">
    <location>
        <position position="1"/>
    </location>
</feature>
<feature type="domain" description="Aminopeptidase N-like N-terminal" evidence="12">
    <location>
        <begin position="11"/>
        <end position="128"/>
    </location>
</feature>
<evidence type="ECO:0000256" key="9">
    <source>
        <dbReference type="PIRSR" id="PIRSR634016-3"/>
    </source>
</evidence>
<evidence type="ECO:0000259" key="12">
    <source>
        <dbReference type="Pfam" id="PF17900"/>
    </source>
</evidence>
<dbReference type="InterPro" id="IPR001930">
    <property type="entry name" value="Peptidase_M1"/>
</dbReference>
<evidence type="ECO:0008006" key="15">
    <source>
        <dbReference type="Google" id="ProtNLM"/>
    </source>
</evidence>
<dbReference type="PANTHER" id="PTHR11533:SF174">
    <property type="entry name" value="PUROMYCIN-SENSITIVE AMINOPEPTIDASE-RELATED"/>
    <property type="match status" value="1"/>
</dbReference>
<comment type="caution">
    <text evidence="13">The sequence shown here is derived from an EMBL/GenBank/DDBJ whole genome shotgun (WGS) entry which is preliminary data.</text>
</comment>
<dbReference type="CDD" id="cd09601">
    <property type="entry name" value="M1_APN-Q_like"/>
    <property type="match status" value="1"/>
</dbReference>
<dbReference type="GO" id="GO:0005615">
    <property type="term" value="C:extracellular space"/>
    <property type="evidence" value="ECO:0007669"/>
    <property type="project" value="TreeGrafter"/>
</dbReference>
<organism evidence="13 14">
    <name type="scientific">Gossypium lobatum</name>
    <dbReference type="NCBI Taxonomy" id="34289"/>
    <lineage>
        <taxon>Eukaryota</taxon>
        <taxon>Viridiplantae</taxon>
        <taxon>Streptophyta</taxon>
        <taxon>Embryophyta</taxon>
        <taxon>Tracheophyta</taxon>
        <taxon>Spermatophyta</taxon>
        <taxon>Magnoliopsida</taxon>
        <taxon>eudicotyledons</taxon>
        <taxon>Gunneridae</taxon>
        <taxon>Pentapetalae</taxon>
        <taxon>rosids</taxon>
        <taxon>malvids</taxon>
        <taxon>Malvales</taxon>
        <taxon>Malvaceae</taxon>
        <taxon>Malvoideae</taxon>
        <taxon>Gossypium</taxon>
    </lineage>
</organism>
<dbReference type="Pfam" id="PF17900">
    <property type="entry name" value="Peptidase_M1_N"/>
    <property type="match status" value="1"/>
</dbReference>
<dbReference type="GO" id="GO:0006508">
    <property type="term" value="P:proteolysis"/>
    <property type="evidence" value="ECO:0007669"/>
    <property type="project" value="UniProtKB-KW"/>
</dbReference>
<feature type="non-terminal residue" evidence="13">
    <location>
        <position position="401"/>
    </location>
</feature>
<feature type="active site" description="Proton acceptor" evidence="8">
    <location>
        <position position="236"/>
    </location>
</feature>
<comment type="similarity">
    <text evidence="1">Belongs to the peptidase M1 family.</text>
</comment>
<feature type="binding site" evidence="9">
    <location>
        <position position="258"/>
    </location>
    <ligand>
        <name>Zn(2+)</name>
        <dbReference type="ChEBI" id="CHEBI:29105"/>
        <note>catalytic</note>
    </ligand>
</feature>
<dbReference type="InterPro" id="IPR050344">
    <property type="entry name" value="Peptidase_M1_aminopeptidases"/>
</dbReference>
<evidence type="ECO:0000256" key="3">
    <source>
        <dbReference type="ARBA" id="ARBA00022670"/>
    </source>
</evidence>
<evidence type="ECO:0000313" key="14">
    <source>
        <dbReference type="Proteomes" id="UP000593572"/>
    </source>
</evidence>
<dbReference type="FunFam" id="1.10.390.10:FF:000001">
    <property type="entry name" value="Aminopeptidase"/>
    <property type="match status" value="1"/>
</dbReference>
<keyword evidence="4 9" id="KW-0479">Metal-binding</keyword>
<dbReference type="EMBL" id="JABEZX010000001">
    <property type="protein sequence ID" value="MBA0547763.1"/>
    <property type="molecule type" value="Genomic_DNA"/>
</dbReference>
<keyword evidence="14" id="KW-1185">Reference proteome</keyword>
<dbReference type="GO" id="GO:0005737">
    <property type="term" value="C:cytoplasm"/>
    <property type="evidence" value="ECO:0007669"/>
    <property type="project" value="TreeGrafter"/>
</dbReference>
<protein>
    <recommendedName>
        <fullName evidence="15">Alpha-aminoacylpeptide hydrolase</fullName>
    </recommendedName>
</protein>
<feature type="domain" description="Peptidase M1 membrane alanine aminopeptidase" evidence="11">
    <location>
        <begin position="163"/>
        <end position="379"/>
    </location>
</feature>
<dbReference type="GO" id="GO:0043171">
    <property type="term" value="P:peptide catabolic process"/>
    <property type="evidence" value="ECO:0007669"/>
    <property type="project" value="TreeGrafter"/>
</dbReference>
<keyword evidence="7" id="KW-0482">Metalloprotease</keyword>
<dbReference type="SUPFAM" id="SSF55486">
    <property type="entry name" value="Metalloproteases ('zincins'), catalytic domain"/>
    <property type="match status" value="1"/>
</dbReference>
<evidence type="ECO:0000256" key="8">
    <source>
        <dbReference type="PIRSR" id="PIRSR634016-1"/>
    </source>
</evidence>
<feature type="binding site" evidence="9">
    <location>
        <position position="239"/>
    </location>
    <ligand>
        <name>Zn(2+)</name>
        <dbReference type="ChEBI" id="CHEBI:29105"/>
        <note>catalytic</note>
    </ligand>
</feature>
<name>A0A7J8L5Q9_9ROSI</name>
<evidence type="ECO:0000256" key="10">
    <source>
        <dbReference type="PIRSR" id="PIRSR634016-4"/>
    </source>
</evidence>
<dbReference type="GO" id="GO:0070006">
    <property type="term" value="F:metalloaminopeptidase activity"/>
    <property type="evidence" value="ECO:0007669"/>
    <property type="project" value="TreeGrafter"/>
</dbReference>
<proteinExistence type="inferred from homology"/>
<evidence type="ECO:0000256" key="6">
    <source>
        <dbReference type="ARBA" id="ARBA00022833"/>
    </source>
</evidence>
<gene>
    <name evidence="13" type="ORF">Golob_018908</name>
</gene>
<dbReference type="InterPro" id="IPR045357">
    <property type="entry name" value="Aminopeptidase_N-like_N"/>
</dbReference>
<evidence type="ECO:0000259" key="11">
    <source>
        <dbReference type="Pfam" id="PF01433"/>
    </source>
</evidence>
<dbReference type="PRINTS" id="PR00756">
    <property type="entry name" value="ALADIPTASE"/>
</dbReference>
<dbReference type="GO" id="GO:0042277">
    <property type="term" value="F:peptide binding"/>
    <property type="evidence" value="ECO:0007669"/>
    <property type="project" value="TreeGrafter"/>
</dbReference>
<dbReference type="InterPro" id="IPR027268">
    <property type="entry name" value="Peptidase_M4/M1_CTD_sf"/>
</dbReference>
<reference evidence="13 14" key="1">
    <citation type="journal article" date="2019" name="Genome Biol. Evol.">
        <title>Insights into the evolution of the New World diploid cottons (Gossypium, subgenus Houzingenia) based on genome sequencing.</title>
        <authorList>
            <person name="Grover C.E."/>
            <person name="Arick M.A. 2nd"/>
            <person name="Thrash A."/>
            <person name="Conover J.L."/>
            <person name="Sanders W.S."/>
            <person name="Peterson D.G."/>
            <person name="Frelichowski J.E."/>
            <person name="Scheffler J.A."/>
            <person name="Scheffler B.E."/>
            <person name="Wendel J.F."/>
        </authorList>
    </citation>
    <scope>NUCLEOTIDE SEQUENCE [LARGE SCALE GENOMIC DNA]</scope>
    <source>
        <strain evidence="13">157</strain>
        <tissue evidence="13">Leaf</tissue>
    </source>
</reference>
<keyword evidence="6 9" id="KW-0862">Zinc</keyword>
<accession>A0A7J8L5Q9</accession>
<keyword evidence="5" id="KW-0378">Hydrolase</keyword>
<evidence type="ECO:0000256" key="1">
    <source>
        <dbReference type="ARBA" id="ARBA00010136"/>
    </source>
</evidence>
<dbReference type="GO" id="GO:0008270">
    <property type="term" value="F:zinc ion binding"/>
    <property type="evidence" value="ECO:0007669"/>
    <property type="project" value="InterPro"/>
</dbReference>
<dbReference type="InterPro" id="IPR014782">
    <property type="entry name" value="Peptidase_M1_dom"/>
</dbReference>
<dbReference type="Pfam" id="PF01433">
    <property type="entry name" value="Peptidase_M1"/>
    <property type="match status" value="1"/>
</dbReference>
<dbReference type="Gene3D" id="1.10.390.10">
    <property type="entry name" value="Neutral Protease Domain 2"/>
    <property type="match status" value="1"/>
</dbReference>
<feature type="site" description="Transition state stabilizer" evidence="10">
    <location>
        <position position="320"/>
    </location>
</feature>
<keyword evidence="2" id="KW-0031">Aminopeptidase</keyword>
<dbReference type="SUPFAM" id="SSF63737">
    <property type="entry name" value="Leukotriene A4 hydrolase N-terminal domain"/>
    <property type="match status" value="1"/>
</dbReference>
<dbReference type="PANTHER" id="PTHR11533">
    <property type="entry name" value="PROTEASE M1 ZINC METALLOPROTEASE"/>
    <property type="match status" value="1"/>
</dbReference>
<feature type="binding site" evidence="9">
    <location>
        <position position="235"/>
    </location>
    <ligand>
        <name>Zn(2+)</name>
        <dbReference type="ChEBI" id="CHEBI:29105"/>
        <note>catalytic</note>
    </ligand>
</feature>
<sequence length="401" mass="45578">VFDPKKVELVEEDEILVLDFAEALPLGLGVLAIGFEGILNDRMKGFYRSTYEHNGEKKNMAVTQFEPADARRSFPCWDEPSFKAKFKITLDVPSELVALSNMPVIEEKVNGPLKTVSYQESPIMSTYLVAYVVGLFDYVEDHTSDGIKVRVYCQVGKANQGEFALKVAVRTLELYKDYFAVPYPLPKLDMIAIPDFAAGAMENYGLVTYRETALLYDEQHSAAANKQRVATVVAHELAHQWFGNLVTMEWWTHLWLNEGFATWVSYLATDSIFPEWRIWTQFLDELTDGLRLDGLAESHPIEVEINHAAEIDEIFDAISYRKGASVIRMLQSYLGAECFQRSLASYIKKHAYSNAKTEDLWAALEEGSGEPVTKLMNTWTKQKGYPVVSVKFKDQKLEFEQ</sequence>
<dbReference type="Proteomes" id="UP000593572">
    <property type="component" value="Unassembled WGS sequence"/>
</dbReference>
<dbReference type="InterPro" id="IPR042097">
    <property type="entry name" value="Aminopeptidase_N-like_N_sf"/>
</dbReference>
<dbReference type="Gene3D" id="2.60.40.1730">
    <property type="entry name" value="tricorn interacting facor f3 domain"/>
    <property type="match status" value="1"/>
</dbReference>
<comment type="cofactor">
    <cofactor evidence="9">
        <name>Zn(2+)</name>
        <dbReference type="ChEBI" id="CHEBI:29105"/>
    </cofactor>
    <text evidence="9">Binds 1 zinc ion per subunit.</text>
</comment>
<dbReference type="InterPro" id="IPR034016">
    <property type="entry name" value="M1_APN-typ"/>
</dbReference>
<evidence type="ECO:0000313" key="13">
    <source>
        <dbReference type="EMBL" id="MBA0547763.1"/>
    </source>
</evidence>
<evidence type="ECO:0000256" key="7">
    <source>
        <dbReference type="ARBA" id="ARBA00023049"/>
    </source>
</evidence>
<evidence type="ECO:0000256" key="2">
    <source>
        <dbReference type="ARBA" id="ARBA00022438"/>
    </source>
</evidence>